<evidence type="ECO:0000313" key="1">
    <source>
        <dbReference type="EMBL" id="CAH1398241.1"/>
    </source>
</evidence>
<reference evidence="1" key="1">
    <citation type="submission" date="2022-01" db="EMBL/GenBank/DDBJ databases">
        <authorList>
            <person name="King R."/>
        </authorList>
    </citation>
    <scope>NUCLEOTIDE SEQUENCE</scope>
</reference>
<accession>A0A9P0HAG5</accession>
<evidence type="ECO:0000313" key="2">
    <source>
        <dbReference type="Proteomes" id="UP001152798"/>
    </source>
</evidence>
<proteinExistence type="predicted"/>
<keyword evidence="2" id="KW-1185">Reference proteome</keyword>
<dbReference type="EMBL" id="OV725080">
    <property type="protein sequence ID" value="CAH1398241.1"/>
    <property type="molecule type" value="Genomic_DNA"/>
</dbReference>
<sequence length="70" mass="7918">MTLRRQLIWIIIPLNGGPPAHNGRPIVAPQWEALQYIFHRAAPFHRQGLSQIARLFFLFLPGAVSSQSQS</sequence>
<protein>
    <submittedName>
        <fullName evidence="1">Uncharacterized protein</fullName>
    </submittedName>
</protein>
<dbReference type="AlphaFoldDB" id="A0A9P0HAG5"/>
<gene>
    <name evidence="1" type="ORF">NEZAVI_LOCUS7933</name>
</gene>
<organism evidence="1 2">
    <name type="scientific">Nezara viridula</name>
    <name type="common">Southern green stink bug</name>
    <name type="synonym">Cimex viridulus</name>
    <dbReference type="NCBI Taxonomy" id="85310"/>
    <lineage>
        <taxon>Eukaryota</taxon>
        <taxon>Metazoa</taxon>
        <taxon>Ecdysozoa</taxon>
        <taxon>Arthropoda</taxon>
        <taxon>Hexapoda</taxon>
        <taxon>Insecta</taxon>
        <taxon>Pterygota</taxon>
        <taxon>Neoptera</taxon>
        <taxon>Paraneoptera</taxon>
        <taxon>Hemiptera</taxon>
        <taxon>Heteroptera</taxon>
        <taxon>Panheteroptera</taxon>
        <taxon>Pentatomomorpha</taxon>
        <taxon>Pentatomoidea</taxon>
        <taxon>Pentatomidae</taxon>
        <taxon>Pentatominae</taxon>
        <taxon>Nezara</taxon>
    </lineage>
</organism>
<name>A0A9P0HAG5_NEZVI</name>
<dbReference type="Proteomes" id="UP001152798">
    <property type="component" value="Chromosome 4"/>
</dbReference>